<evidence type="ECO:0000256" key="6">
    <source>
        <dbReference type="SAM" id="Phobius"/>
    </source>
</evidence>
<dbReference type="PANTHER" id="PTHR24039">
    <property type="entry name" value="FIBRILLIN-RELATED"/>
    <property type="match status" value="1"/>
</dbReference>
<evidence type="ECO:0000259" key="9">
    <source>
        <dbReference type="SMART" id="SM00181"/>
    </source>
</evidence>
<accession>A0A0R3WQS9</accession>
<feature type="domain" description="EGF-like" evidence="9">
    <location>
        <begin position="230"/>
        <end position="267"/>
    </location>
</feature>
<dbReference type="InterPro" id="IPR006212">
    <property type="entry name" value="Furin_repeat"/>
</dbReference>
<dbReference type="STRING" id="6205.A0A0R3WQS9"/>
<reference evidence="10 11" key="2">
    <citation type="submission" date="2018-11" db="EMBL/GenBank/DDBJ databases">
        <authorList>
            <consortium name="Pathogen Informatics"/>
        </authorList>
    </citation>
    <scope>NUCLEOTIDE SEQUENCE [LARGE SCALE GENOMIC DNA]</scope>
</reference>
<dbReference type="InterPro" id="IPR049883">
    <property type="entry name" value="NOTCH1_EGF-like"/>
</dbReference>
<dbReference type="AlphaFoldDB" id="A0A0R3WQS9"/>
<keyword evidence="5" id="KW-1015">Disulfide bond</keyword>
<evidence type="ECO:0000256" key="5">
    <source>
        <dbReference type="ARBA" id="ARBA00023157"/>
    </source>
</evidence>
<evidence type="ECO:0000256" key="3">
    <source>
        <dbReference type="ARBA" id="ARBA00022729"/>
    </source>
</evidence>
<proteinExistence type="inferred from homology"/>
<feature type="transmembrane region" description="Helical" evidence="6">
    <location>
        <begin position="316"/>
        <end position="335"/>
    </location>
</feature>
<feature type="domain" description="EGF-like" evidence="9">
    <location>
        <begin position="194"/>
        <end position="226"/>
    </location>
</feature>
<feature type="chain" id="PRO_5043132995" evidence="7">
    <location>
        <begin position="19"/>
        <end position="344"/>
    </location>
</feature>
<reference evidence="12" key="1">
    <citation type="submission" date="2017-02" db="UniProtKB">
        <authorList>
            <consortium name="WormBaseParasite"/>
        </authorList>
    </citation>
    <scope>IDENTIFICATION</scope>
</reference>
<name>A0A0R3WQS9_HYDTA</name>
<dbReference type="WBParaSite" id="TTAC_0000311901-mRNA-1">
    <property type="protein sequence ID" value="TTAC_0000311901-mRNA-1"/>
    <property type="gene ID" value="TTAC_0000311901"/>
</dbReference>
<dbReference type="InterPro" id="IPR009030">
    <property type="entry name" value="Growth_fac_rcpt_cys_sf"/>
</dbReference>
<protein>
    <submittedName>
        <fullName evidence="12">EGF-like domain-containing protein</fullName>
    </submittedName>
</protein>
<dbReference type="PROSITE" id="PS01187">
    <property type="entry name" value="EGF_CA"/>
    <property type="match status" value="1"/>
</dbReference>
<feature type="signal peptide" evidence="7">
    <location>
        <begin position="1"/>
        <end position="18"/>
    </location>
</feature>
<dbReference type="SMART" id="SM00179">
    <property type="entry name" value="EGF_CA"/>
    <property type="match status" value="2"/>
</dbReference>
<gene>
    <name evidence="10" type="ORF">TTAC_LOCUS3104</name>
</gene>
<evidence type="ECO:0000256" key="4">
    <source>
        <dbReference type="ARBA" id="ARBA00022737"/>
    </source>
</evidence>
<keyword evidence="6" id="KW-1133">Transmembrane helix</keyword>
<organism evidence="12">
    <name type="scientific">Hydatigena taeniaeformis</name>
    <name type="common">Feline tapeworm</name>
    <name type="synonym">Taenia taeniaeformis</name>
    <dbReference type="NCBI Taxonomy" id="6205"/>
    <lineage>
        <taxon>Eukaryota</taxon>
        <taxon>Metazoa</taxon>
        <taxon>Spiralia</taxon>
        <taxon>Lophotrochozoa</taxon>
        <taxon>Platyhelminthes</taxon>
        <taxon>Cestoda</taxon>
        <taxon>Eucestoda</taxon>
        <taxon>Cyclophyllidea</taxon>
        <taxon>Taeniidae</taxon>
        <taxon>Hydatigera</taxon>
    </lineage>
</organism>
<comment type="similarity">
    <text evidence="1">Belongs to the CRELD family.</text>
</comment>
<keyword evidence="4" id="KW-0677">Repeat</keyword>
<dbReference type="Pfam" id="PF07645">
    <property type="entry name" value="EGF_CA"/>
    <property type="match status" value="1"/>
</dbReference>
<dbReference type="InterPro" id="IPR018097">
    <property type="entry name" value="EGF_Ca-bd_CS"/>
</dbReference>
<dbReference type="InterPro" id="IPR000742">
    <property type="entry name" value="EGF"/>
</dbReference>
<evidence type="ECO:0000313" key="10">
    <source>
        <dbReference type="EMBL" id="VDM21961.1"/>
    </source>
</evidence>
<dbReference type="OrthoDB" id="19903at2759"/>
<evidence type="ECO:0000313" key="12">
    <source>
        <dbReference type="WBParaSite" id="TTAC_0000311901-mRNA-1"/>
    </source>
</evidence>
<dbReference type="Gene3D" id="2.10.25.10">
    <property type="entry name" value="Laminin"/>
    <property type="match status" value="1"/>
</dbReference>
<evidence type="ECO:0000256" key="2">
    <source>
        <dbReference type="ARBA" id="ARBA00022536"/>
    </source>
</evidence>
<dbReference type="EMBL" id="UYWX01001933">
    <property type="protein sequence ID" value="VDM21961.1"/>
    <property type="molecule type" value="Genomic_DNA"/>
</dbReference>
<dbReference type="SUPFAM" id="SSF57184">
    <property type="entry name" value="Growth factor receptor domain"/>
    <property type="match status" value="1"/>
</dbReference>
<keyword evidence="11" id="KW-1185">Reference proteome</keyword>
<evidence type="ECO:0000313" key="11">
    <source>
        <dbReference type="Proteomes" id="UP000274429"/>
    </source>
</evidence>
<evidence type="ECO:0000256" key="7">
    <source>
        <dbReference type="SAM" id="SignalP"/>
    </source>
</evidence>
<dbReference type="GO" id="GO:0005509">
    <property type="term" value="F:calcium ion binding"/>
    <property type="evidence" value="ECO:0007669"/>
    <property type="project" value="InterPro"/>
</dbReference>
<dbReference type="PANTHER" id="PTHR24039:SF58">
    <property type="entry name" value="EGF-LIKE DOMAIN-CONTAINING PROTEIN"/>
    <property type="match status" value="1"/>
</dbReference>
<keyword evidence="2" id="KW-0245">EGF-like domain</keyword>
<evidence type="ECO:0000259" key="8">
    <source>
        <dbReference type="SMART" id="SM00179"/>
    </source>
</evidence>
<dbReference type="SMART" id="SM00261">
    <property type="entry name" value="FU"/>
    <property type="match status" value="2"/>
</dbReference>
<dbReference type="CDD" id="cd00054">
    <property type="entry name" value="EGF_CA"/>
    <property type="match status" value="1"/>
</dbReference>
<dbReference type="Proteomes" id="UP000274429">
    <property type="component" value="Unassembled WGS sequence"/>
</dbReference>
<feature type="domain" description="EGF-like calcium-binding" evidence="8">
    <location>
        <begin position="227"/>
        <end position="267"/>
    </location>
</feature>
<keyword evidence="6" id="KW-0812">Transmembrane</keyword>
<evidence type="ECO:0000256" key="1">
    <source>
        <dbReference type="ARBA" id="ARBA00005897"/>
    </source>
</evidence>
<keyword evidence="3 7" id="KW-0732">Signal</keyword>
<dbReference type="InterPro" id="IPR001881">
    <property type="entry name" value="EGF-like_Ca-bd_dom"/>
</dbReference>
<feature type="transmembrane region" description="Helical" evidence="6">
    <location>
        <begin position="291"/>
        <end position="311"/>
    </location>
</feature>
<keyword evidence="6" id="KW-0472">Membrane</keyword>
<feature type="domain" description="EGF-like calcium-binding" evidence="8">
    <location>
        <begin position="178"/>
        <end position="212"/>
    </location>
</feature>
<dbReference type="SMART" id="SM00181">
    <property type="entry name" value="EGF"/>
    <property type="match status" value="2"/>
</dbReference>
<sequence length="344" mass="37755">MIVCLLPCVFFFGLTASAKNCDLCRTVLEKYRSAFHEINSDISLGGGNTDWEEKFIGKYAFSELHAFETLEQTLKSLNDREAQFLSEIEGEIENFWTGYLKTGLSNLDSIVDDFCIERLRLCCPWNKFGRECLDCDSCTFGNGMACISCHPSCAGGCSDTTSSSCVSCAKDGETICEDIDEFGTFCVNSEGSFSCVKCPDGCITCINSSTCLSCSSGYALRDAKCIDIDECYSPDACPGFKQRCINKPGSYLCACEEGYRLKEGVCVPAASRSPNRRRSGNRWNSKQSTKLLAEFSKLIVILVFFGVVLYLNSSRLFVCAPLAAATIGIICYQAAVLDNLHTYS</sequence>